<protein>
    <submittedName>
        <fullName evidence="2">AAA family ATPase</fullName>
    </submittedName>
</protein>
<dbReference type="Gene3D" id="3.40.50.300">
    <property type="entry name" value="P-loop containing nucleotide triphosphate hydrolases"/>
    <property type="match status" value="1"/>
</dbReference>
<comment type="caution">
    <text evidence="2">The sequence shown here is derived from an EMBL/GenBank/DDBJ whole genome shotgun (WGS) entry which is preliminary data.</text>
</comment>
<keyword evidence="3" id="KW-1185">Reference proteome</keyword>
<dbReference type="PANTHER" id="PTHR43883:SF1">
    <property type="entry name" value="GLUCONOKINASE"/>
    <property type="match status" value="1"/>
</dbReference>
<name>A0ABD6AYB9_9EURY</name>
<dbReference type="RefSeq" id="WP_250874529.1">
    <property type="nucleotide sequence ID" value="NZ_JALXFV010000008.1"/>
</dbReference>
<accession>A0ABD6AYB9</accession>
<dbReference type="InterPro" id="IPR027417">
    <property type="entry name" value="P-loop_NTPase"/>
</dbReference>
<dbReference type="Pfam" id="PF13671">
    <property type="entry name" value="AAA_33"/>
    <property type="match status" value="1"/>
</dbReference>
<feature type="region of interest" description="Disordered" evidence="1">
    <location>
        <begin position="1"/>
        <end position="28"/>
    </location>
</feature>
<evidence type="ECO:0000313" key="2">
    <source>
        <dbReference type="EMBL" id="MFD1514587.1"/>
    </source>
</evidence>
<sequence length="197" mass="21496">MRGNASAGSAEGSARGVSTPEESVATSARATGGHVVVVCGLPGAGKTTVAERITDRLDATRLRTDVIRKELFPDPDYTDAESEAVYDELFARCRSLVADDDPAVLDATFREAAKRSRARGVSEAVDVPFSLVEVTCEDPVVRERIRARTDDASDADVEVYDMYRDLFEPIETDHLVVDNSGSLAETRRQVDRLFAER</sequence>
<dbReference type="AlphaFoldDB" id="A0ABD6AYB9"/>
<dbReference type="Proteomes" id="UP001597187">
    <property type="component" value="Unassembled WGS sequence"/>
</dbReference>
<feature type="compositionally biased region" description="Low complexity" evidence="1">
    <location>
        <begin position="1"/>
        <end position="18"/>
    </location>
</feature>
<gene>
    <name evidence="2" type="ORF">ACFSBT_15000</name>
</gene>
<dbReference type="SUPFAM" id="SSF52540">
    <property type="entry name" value="P-loop containing nucleoside triphosphate hydrolases"/>
    <property type="match status" value="1"/>
</dbReference>
<organism evidence="2 3">
    <name type="scientific">Halomarina rubra</name>
    <dbReference type="NCBI Taxonomy" id="2071873"/>
    <lineage>
        <taxon>Archaea</taxon>
        <taxon>Methanobacteriati</taxon>
        <taxon>Methanobacteriota</taxon>
        <taxon>Stenosarchaea group</taxon>
        <taxon>Halobacteria</taxon>
        <taxon>Halobacteriales</taxon>
        <taxon>Natronomonadaceae</taxon>
        <taxon>Halomarina</taxon>
    </lineage>
</organism>
<dbReference type="PANTHER" id="PTHR43883">
    <property type="entry name" value="SLR0207 PROTEIN"/>
    <property type="match status" value="1"/>
</dbReference>
<dbReference type="EMBL" id="JBHUDC010000008">
    <property type="protein sequence ID" value="MFD1514587.1"/>
    <property type="molecule type" value="Genomic_DNA"/>
</dbReference>
<evidence type="ECO:0000256" key="1">
    <source>
        <dbReference type="SAM" id="MobiDB-lite"/>
    </source>
</evidence>
<dbReference type="InterPro" id="IPR052732">
    <property type="entry name" value="Cell-binding_unc_protein"/>
</dbReference>
<proteinExistence type="predicted"/>
<reference evidence="2 3" key="1">
    <citation type="journal article" date="2019" name="Int. J. Syst. Evol. Microbiol.">
        <title>The Global Catalogue of Microorganisms (GCM) 10K type strain sequencing project: providing services to taxonomists for standard genome sequencing and annotation.</title>
        <authorList>
            <consortium name="The Broad Institute Genomics Platform"/>
            <consortium name="The Broad Institute Genome Sequencing Center for Infectious Disease"/>
            <person name="Wu L."/>
            <person name="Ma J."/>
        </authorList>
    </citation>
    <scope>NUCLEOTIDE SEQUENCE [LARGE SCALE GENOMIC DNA]</scope>
    <source>
        <strain evidence="2 3">CGMCC 1.12563</strain>
    </source>
</reference>
<evidence type="ECO:0000313" key="3">
    <source>
        <dbReference type="Proteomes" id="UP001597187"/>
    </source>
</evidence>